<name>A0A2H1EJC0_9ARCH</name>
<dbReference type="PRINTS" id="PR00834">
    <property type="entry name" value="PROTEASES2C"/>
</dbReference>
<dbReference type="GO" id="GO:0032440">
    <property type="term" value="F:2-alkenal reductase [NAD(P)H] activity"/>
    <property type="evidence" value="ECO:0007669"/>
    <property type="project" value="UniProtKB-EC"/>
</dbReference>
<keyword evidence="6" id="KW-1185">Reference proteome</keyword>
<keyword evidence="1" id="KW-0645">Protease</keyword>
<evidence type="ECO:0000256" key="2">
    <source>
        <dbReference type="ARBA" id="ARBA00022801"/>
    </source>
</evidence>
<dbReference type="EC" id="1.3.1.74" evidence="5"/>
<dbReference type="InterPro" id="IPR051201">
    <property type="entry name" value="Chloro_Bact_Ser_Proteases"/>
</dbReference>
<protein>
    <submittedName>
        <fullName evidence="5">2-alkenal reductase</fullName>
        <ecNumber evidence="5">1.3.1.74</ecNumber>
    </submittedName>
</protein>
<feature type="transmembrane region" description="Helical" evidence="3">
    <location>
        <begin position="12"/>
        <end position="30"/>
    </location>
</feature>
<sequence>MILEFLDKTTAVLGGVYGIVVLVLVFAFVFDQQRPDISAQTSVLGNIVQSSPGSQFSLADLFARSQQGVVQIIVHKTGDNATDRAIGSGIVYDLDGHIITNNHVVDDYQKIRVVFHDGQSYSATVSGTDKFADLAVIKVDANSNTFHPLPLGDSSKLRIGDQVIAIGSPFGLSESMTSGIVSQLGRVLNPPDIGAFSIPNVIQTDTAINPGNSGGPLLDTHGEVIGINTAIQTQTGEFSGVGFAIPSNTMKRIVPALIQSGHYQHPWLGISGISVDPDLADSLNLTTHSGFLIENIVSDSPASKAGLHASNMTTTIDGIKYKYGGDIIIGVDNNPVSKLEDLLNYLQDYKSVGDKMTVQIIRENKTMEVTMTLQERPNSQ</sequence>
<evidence type="ECO:0000313" key="6">
    <source>
        <dbReference type="Proteomes" id="UP000232412"/>
    </source>
</evidence>
<keyword evidence="3" id="KW-0812">Transmembrane</keyword>
<dbReference type="EMBL" id="FRFC01000005">
    <property type="protein sequence ID" value="SHO47661.1"/>
    <property type="molecule type" value="Genomic_DNA"/>
</dbReference>
<keyword evidence="3" id="KW-1133">Transmembrane helix</keyword>
<keyword evidence="3" id="KW-0472">Membrane</keyword>
<dbReference type="InterPro" id="IPR001940">
    <property type="entry name" value="Peptidase_S1C"/>
</dbReference>
<evidence type="ECO:0000313" key="5">
    <source>
        <dbReference type="EMBL" id="SHO47661.1"/>
    </source>
</evidence>
<dbReference type="Pfam" id="PF13365">
    <property type="entry name" value="Trypsin_2"/>
    <property type="match status" value="1"/>
</dbReference>
<dbReference type="PANTHER" id="PTHR43343">
    <property type="entry name" value="PEPTIDASE S12"/>
    <property type="match status" value="1"/>
</dbReference>
<evidence type="ECO:0000256" key="3">
    <source>
        <dbReference type="SAM" id="Phobius"/>
    </source>
</evidence>
<dbReference type="Gene3D" id="2.40.10.120">
    <property type="match status" value="1"/>
</dbReference>
<dbReference type="GO" id="GO:0004252">
    <property type="term" value="F:serine-type endopeptidase activity"/>
    <property type="evidence" value="ECO:0007669"/>
    <property type="project" value="InterPro"/>
</dbReference>
<dbReference type="InterPro" id="IPR001478">
    <property type="entry name" value="PDZ"/>
</dbReference>
<dbReference type="PANTHER" id="PTHR43343:SF3">
    <property type="entry name" value="PROTEASE DO-LIKE 8, CHLOROPLASTIC"/>
    <property type="match status" value="1"/>
</dbReference>
<keyword evidence="5" id="KW-0560">Oxidoreductase</keyword>
<dbReference type="InterPro" id="IPR009003">
    <property type="entry name" value="Peptidase_S1_PA"/>
</dbReference>
<dbReference type="InterPro" id="IPR036034">
    <property type="entry name" value="PDZ_sf"/>
</dbReference>
<evidence type="ECO:0000259" key="4">
    <source>
        <dbReference type="Pfam" id="PF13180"/>
    </source>
</evidence>
<evidence type="ECO:0000256" key="1">
    <source>
        <dbReference type="ARBA" id="ARBA00022670"/>
    </source>
</evidence>
<dbReference type="Proteomes" id="UP000232412">
    <property type="component" value="Unassembled WGS sequence"/>
</dbReference>
<proteinExistence type="predicted"/>
<dbReference type="SUPFAM" id="SSF50156">
    <property type="entry name" value="PDZ domain-like"/>
    <property type="match status" value="1"/>
</dbReference>
<reference evidence="6" key="1">
    <citation type="submission" date="2016-12" db="EMBL/GenBank/DDBJ databases">
        <authorList>
            <person name="Herbold C."/>
        </authorList>
    </citation>
    <scope>NUCLEOTIDE SEQUENCE [LARGE SCALE GENOMIC DNA]</scope>
</reference>
<keyword evidence="2" id="KW-0378">Hydrolase</keyword>
<gene>
    <name evidence="5" type="ORF">NSIN_40169</name>
</gene>
<dbReference type="Gene3D" id="2.30.42.10">
    <property type="match status" value="1"/>
</dbReference>
<dbReference type="SUPFAM" id="SSF50494">
    <property type="entry name" value="Trypsin-like serine proteases"/>
    <property type="match status" value="1"/>
</dbReference>
<dbReference type="GO" id="GO:0006508">
    <property type="term" value="P:proteolysis"/>
    <property type="evidence" value="ECO:0007669"/>
    <property type="project" value="UniProtKB-KW"/>
</dbReference>
<feature type="domain" description="PDZ" evidence="4">
    <location>
        <begin position="277"/>
        <end position="372"/>
    </location>
</feature>
<dbReference type="Pfam" id="PF13180">
    <property type="entry name" value="PDZ_2"/>
    <property type="match status" value="1"/>
</dbReference>
<dbReference type="AlphaFoldDB" id="A0A2H1EJC0"/>
<organism evidence="5 6">
    <name type="scientific">Nitrosotalea sinensis</name>
    <dbReference type="NCBI Taxonomy" id="1499975"/>
    <lineage>
        <taxon>Archaea</taxon>
        <taxon>Nitrososphaerota</taxon>
        <taxon>Nitrososphaeria</taxon>
        <taxon>Nitrosotaleales</taxon>
        <taxon>Nitrosotaleaceae</taxon>
        <taxon>Nitrosotalea</taxon>
    </lineage>
</organism>
<accession>A0A2H1EJC0</accession>